<gene>
    <name evidence="8" type="ORF">GC096_06365</name>
</gene>
<reference evidence="8 9" key="1">
    <citation type="submission" date="2019-10" db="EMBL/GenBank/DDBJ databases">
        <title>Description of Paenibacillus humi sp. nov.</title>
        <authorList>
            <person name="Carlier A."/>
            <person name="Qi S."/>
        </authorList>
    </citation>
    <scope>NUCLEOTIDE SEQUENCE [LARGE SCALE GENOMIC DNA]</scope>
    <source>
        <strain evidence="8 9">LMG 31461</strain>
    </source>
</reference>
<feature type="transmembrane region" description="Helical" evidence="6">
    <location>
        <begin position="677"/>
        <end position="701"/>
    </location>
</feature>
<dbReference type="InterPro" id="IPR000731">
    <property type="entry name" value="SSD"/>
</dbReference>
<sequence length="717" mass="80085">MHKLALISLRFPKTIVLFWVVFFLYFGWYAPKLPAVLKDHGLISDGSFVKVEQTLASNFHIPANPVILVFEKNSKMEPQQFERYLQQDMITLHGMQGLREIVSPLEREGMIQGNYAYALLGFEQSPHDMEQVLQEIQTRLPKHREMNVSLTGKSVVQEDVNRASQHDLRKAESLGIPAAFLILWLAFGGMTSSLIPIIVGVFGVTSTMGIMYGIGTQIDLSNFVLNVIPMVGLALSIDFALMMVSRFREEIHVLPVGQAIQTTMRTAGRAVLFSALSVFLGLMGILFIPLPIFSTIALGAMTVLTVSVMLTLTLVPALLTLWWPAIRAERRPLYTTKGTNNVWFAMARFVMSRPVQMSLLAACILICCFLPLTTMKLAIPDATSLPKGYESRAAFEAYQTHFGTKTSSDIYLVARGKSTQLTQSDWKNASLLVQTLERDPLVEKVDSIYSTLRMPYDQLYLLSQHPNAKAGNERIFQAFVHKNEMLVQVRLHGEPSSQQVMDWVRRWEVEGKAGALPFLLGGEAKYQQEIFDDIFDNLIYVLLFILISNYVVLFIAFRSILIPLKTILMNLLSLGASFGILTWLFEEGHFGLEPSKIAIMIPVFIFGLAFGISMDYGVFLVSRIYEEYQRTQDNHRSVLVGLGSISKIINSAAAIMIAVTLPFAFGDVVGVKQLGLGIAAAIFIDATVIRLVLVPALMVILGKWNWWGPGGSRKRTL</sequence>
<evidence type="ECO:0000313" key="9">
    <source>
        <dbReference type="Proteomes" id="UP000653578"/>
    </source>
</evidence>
<dbReference type="SUPFAM" id="SSF82866">
    <property type="entry name" value="Multidrug efflux transporter AcrB transmembrane domain"/>
    <property type="match status" value="2"/>
</dbReference>
<keyword evidence="5 6" id="KW-0472">Membrane</keyword>
<feature type="transmembrane region" description="Helical" evidence="6">
    <location>
        <begin position="358"/>
        <end position="379"/>
    </location>
</feature>
<feature type="transmembrane region" description="Helical" evidence="6">
    <location>
        <begin position="538"/>
        <end position="560"/>
    </location>
</feature>
<dbReference type="PANTHER" id="PTHR33406:SF13">
    <property type="entry name" value="MEMBRANE PROTEIN YDFJ"/>
    <property type="match status" value="1"/>
</dbReference>
<organism evidence="8 9">
    <name type="scientific">Paenibacillus plantarum</name>
    <dbReference type="NCBI Taxonomy" id="2654975"/>
    <lineage>
        <taxon>Bacteria</taxon>
        <taxon>Bacillati</taxon>
        <taxon>Bacillota</taxon>
        <taxon>Bacilli</taxon>
        <taxon>Bacillales</taxon>
        <taxon>Paenibacillaceae</taxon>
        <taxon>Paenibacillus</taxon>
    </lineage>
</organism>
<evidence type="ECO:0000313" key="8">
    <source>
        <dbReference type="EMBL" id="NOU63648.1"/>
    </source>
</evidence>
<feature type="transmembrane region" description="Helical" evidence="6">
    <location>
        <begin position="597"/>
        <end position="618"/>
    </location>
</feature>
<dbReference type="EMBL" id="WHNY01000019">
    <property type="protein sequence ID" value="NOU63648.1"/>
    <property type="molecule type" value="Genomic_DNA"/>
</dbReference>
<dbReference type="PROSITE" id="PS50156">
    <property type="entry name" value="SSD"/>
    <property type="match status" value="1"/>
</dbReference>
<comment type="subcellular location">
    <subcellularLocation>
        <location evidence="1">Cell membrane</location>
        <topology evidence="1">Multi-pass membrane protein</topology>
    </subcellularLocation>
</comment>
<evidence type="ECO:0000259" key="7">
    <source>
        <dbReference type="PROSITE" id="PS50156"/>
    </source>
</evidence>
<proteinExistence type="predicted"/>
<evidence type="ECO:0000256" key="4">
    <source>
        <dbReference type="ARBA" id="ARBA00022989"/>
    </source>
</evidence>
<feature type="transmembrane region" description="Helical" evidence="6">
    <location>
        <begin position="296"/>
        <end position="323"/>
    </location>
</feature>
<dbReference type="InterPro" id="IPR004869">
    <property type="entry name" value="MMPL_dom"/>
</dbReference>
<evidence type="ECO:0000256" key="5">
    <source>
        <dbReference type="ARBA" id="ARBA00023136"/>
    </source>
</evidence>
<feature type="transmembrane region" description="Helical" evidence="6">
    <location>
        <begin position="223"/>
        <end position="244"/>
    </location>
</feature>
<comment type="caution">
    <text evidence="8">The sequence shown here is derived from an EMBL/GenBank/DDBJ whole genome shotgun (WGS) entry which is preliminary data.</text>
</comment>
<feature type="transmembrane region" description="Helical" evidence="6">
    <location>
        <begin position="567"/>
        <end position="585"/>
    </location>
</feature>
<dbReference type="Pfam" id="PF03176">
    <property type="entry name" value="MMPL"/>
    <property type="match status" value="2"/>
</dbReference>
<keyword evidence="4 6" id="KW-1133">Transmembrane helix</keyword>
<feature type="transmembrane region" description="Helical" evidence="6">
    <location>
        <begin position="12"/>
        <end position="30"/>
    </location>
</feature>
<evidence type="ECO:0000256" key="2">
    <source>
        <dbReference type="ARBA" id="ARBA00022475"/>
    </source>
</evidence>
<keyword evidence="2" id="KW-1003">Cell membrane</keyword>
<dbReference type="Gene3D" id="1.20.1640.10">
    <property type="entry name" value="Multidrug efflux transporter AcrB transmembrane domain"/>
    <property type="match status" value="2"/>
</dbReference>
<feature type="transmembrane region" description="Helical" evidence="6">
    <location>
        <begin position="639"/>
        <end position="665"/>
    </location>
</feature>
<dbReference type="PANTHER" id="PTHR33406">
    <property type="entry name" value="MEMBRANE PROTEIN MJ1562-RELATED"/>
    <property type="match status" value="1"/>
</dbReference>
<accession>A0ABX1X5F2</accession>
<protein>
    <submittedName>
        <fullName evidence="8">MMPL family transporter</fullName>
    </submittedName>
</protein>
<feature type="transmembrane region" description="Helical" evidence="6">
    <location>
        <begin position="178"/>
        <end position="203"/>
    </location>
</feature>
<feature type="transmembrane region" description="Helical" evidence="6">
    <location>
        <begin position="270"/>
        <end position="290"/>
    </location>
</feature>
<evidence type="ECO:0000256" key="1">
    <source>
        <dbReference type="ARBA" id="ARBA00004651"/>
    </source>
</evidence>
<dbReference type="InterPro" id="IPR050545">
    <property type="entry name" value="Mycobact_MmpL"/>
</dbReference>
<evidence type="ECO:0000256" key="6">
    <source>
        <dbReference type="SAM" id="Phobius"/>
    </source>
</evidence>
<keyword evidence="3 6" id="KW-0812">Transmembrane</keyword>
<dbReference type="Proteomes" id="UP000653578">
    <property type="component" value="Unassembled WGS sequence"/>
</dbReference>
<name>A0ABX1X5F2_9BACL</name>
<evidence type="ECO:0000256" key="3">
    <source>
        <dbReference type="ARBA" id="ARBA00022692"/>
    </source>
</evidence>
<feature type="domain" description="SSD" evidence="7">
    <location>
        <begin position="193"/>
        <end position="321"/>
    </location>
</feature>
<keyword evidence="9" id="KW-1185">Reference proteome</keyword>